<gene>
    <name evidence="1" type="ORF">M0811_00300</name>
</gene>
<evidence type="ECO:0000313" key="1">
    <source>
        <dbReference type="EMBL" id="KAJ5076980.1"/>
    </source>
</evidence>
<dbReference type="OMA" id="ASAPECN"/>
<keyword evidence="2" id="KW-1185">Reference proteome</keyword>
<comment type="caution">
    <text evidence="1">The sequence shown here is derived from an EMBL/GenBank/DDBJ whole genome shotgun (WGS) entry which is preliminary data.</text>
</comment>
<dbReference type="InterPro" id="IPR039802">
    <property type="entry name" value="MTMR14"/>
</dbReference>
<sequence>MELIQITEKDLIHLFETFGKMSENKKTTENYEKVMQNCINLWSIDNEFITIENDKEDQLCATYPSRILIPLGKNLPDESRKQAKKLDKEKIRNLIETSRFARCRKRFPIPFLYYNNKFFCRSSTVSTDQLMNEEQKKNNLLEKAINADVELLEMFGVKSVLNFMLEKSRQKGSDYSGGSELTAPKKPYHHFHLIATPYPGVKFFINYKLNKSDAKGIHYKWENSRNDAELMIPEPIKKLPSLIPISFDEYQKWEINLLSKNYLKMMLATLICDDFKGGFLFHCLSGWDRTPQFVCLCRASLWADGVIHKSLSPEQFLYFVVGYDWFLFNHQLAYRMEIHAEIFSYCFYFMQFIENDELSIFTLDPSIKRVDQNQRKEKLVALREKFFELYHPVVDPLINFQKDVSKYL</sequence>
<dbReference type="SUPFAM" id="SSF52799">
    <property type="entry name" value="(Phosphotyrosine protein) phosphatases II"/>
    <property type="match status" value="1"/>
</dbReference>
<reference evidence="1" key="1">
    <citation type="submission" date="2022-10" db="EMBL/GenBank/DDBJ databases">
        <title>Novel sulphate-reducing endosymbionts in the free-living metamonad Anaeramoeba.</title>
        <authorList>
            <person name="Jerlstrom-Hultqvist J."/>
            <person name="Cepicka I."/>
            <person name="Gallot-Lavallee L."/>
            <person name="Salas-Leiva D."/>
            <person name="Curtis B.A."/>
            <person name="Zahonova K."/>
            <person name="Pipaliya S."/>
            <person name="Dacks J."/>
            <person name="Roger A.J."/>
        </authorList>
    </citation>
    <scope>NUCLEOTIDE SEQUENCE</scope>
    <source>
        <strain evidence="1">BMAN</strain>
    </source>
</reference>
<accession>A0A9Q0LSA3</accession>
<dbReference type="Gene3D" id="3.90.190.10">
    <property type="entry name" value="Protein tyrosine phosphatase superfamily"/>
    <property type="match status" value="1"/>
</dbReference>
<dbReference type="PANTHER" id="PTHR13524">
    <property type="entry name" value="MYOTUBULARIN-RELATED"/>
    <property type="match status" value="1"/>
</dbReference>
<evidence type="ECO:0000313" key="2">
    <source>
        <dbReference type="Proteomes" id="UP001149090"/>
    </source>
</evidence>
<protein>
    <submittedName>
        <fullName evidence="1">Myotubularin-related protein</fullName>
    </submittedName>
</protein>
<dbReference type="Proteomes" id="UP001149090">
    <property type="component" value="Unassembled WGS sequence"/>
</dbReference>
<dbReference type="InterPro" id="IPR029021">
    <property type="entry name" value="Prot-tyrosine_phosphatase-like"/>
</dbReference>
<proteinExistence type="predicted"/>
<dbReference type="PANTHER" id="PTHR13524:SF2">
    <property type="entry name" value="MYOTUBULARIN-RELATED PROTEIN 14"/>
    <property type="match status" value="1"/>
</dbReference>
<dbReference type="EMBL" id="JAPDFW010000059">
    <property type="protein sequence ID" value="KAJ5076980.1"/>
    <property type="molecule type" value="Genomic_DNA"/>
</dbReference>
<name>A0A9Q0LSA3_ANAIG</name>
<dbReference type="GO" id="GO:0004438">
    <property type="term" value="F:phosphatidylinositol-3-phosphate phosphatase activity"/>
    <property type="evidence" value="ECO:0007669"/>
    <property type="project" value="InterPro"/>
</dbReference>
<dbReference type="OrthoDB" id="2408718at2759"/>
<organism evidence="1 2">
    <name type="scientific">Anaeramoeba ignava</name>
    <name type="common">Anaerobic marine amoeba</name>
    <dbReference type="NCBI Taxonomy" id="1746090"/>
    <lineage>
        <taxon>Eukaryota</taxon>
        <taxon>Metamonada</taxon>
        <taxon>Anaeramoebidae</taxon>
        <taxon>Anaeramoeba</taxon>
    </lineage>
</organism>
<dbReference type="AlphaFoldDB" id="A0A9Q0LSA3"/>